<protein>
    <recommendedName>
        <fullName evidence="1">Penicillin-binding protein transpeptidase domain-containing protein</fullName>
    </recommendedName>
</protein>
<dbReference type="GO" id="GO:0008658">
    <property type="term" value="F:penicillin binding"/>
    <property type="evidence" value="ECO:0007669"/>
    <property type="project" value="InterPro"/>
</dbReference>
<dbReference type="SUPFAM" id="SSF56601">
    <property type="entry name" value="beta-lactamase/transpeptidase-like"/>
    <property type="match status" value="1"/>
</dbReference>
<feature type="domain" description="Penicillin-binding protein transpeptidase" evidence="1">
    <location>
        <begin position="65"/>
        <end position="337"/>
    </location>
</feature>
<dbReference type="GO" id="GO:0005886">
    <property type="term" value="C:plasma membrane"/>
    <property type="evidence" value="ECO:0007669"/>
    <property type="project" value="TreeGrafter"/>
</dbReference>
<name>A0A7C3N9V1_UNCW3</name>
<dbReference type="InterPro" id="IPR050515">
    <property type="entry name" value="Beta-lactam/transpept"/>
</dbReference>
<comment type="caution">
    <text evidence="2">The sequence shown here is derived from an EMBL/GenBank/DDBJ whole genome shotgun (WGS) entry which is preliminary data.</text>
</comment>
<dbReference type="EMBL" id="DSTT01000006">
    <property type="protein sequence ID" value="HFK24365.1"/>
    <property type="molecule type" value="Genomic_DNA"/>
</dbReference>
<dbReference type="PANTHER" id="PTHR30627">
    <property type="entry name" value="PEPTIDOGLYCAN D,D-TRANSPEPTIDASE"/>
    <property type="match status" value="1"/>
</dbReference>
<dbReference type="Pfam" id="PF00905">
    <property type="entry name" value="Transpeptidase"/>
    <property type="match status" value="1"/>
</dbReference>
<dbReference type="GO" id="GO:0071555">
    <property type="term" value="P:cell wall organization"/>
    <property type="evidence" value="ECO:0007669"/>
    <property type="project" value="TreeGrafter"/>
</dbReference>
<evidence type="ECO:0000313" key="2">
    <source>
        <dbReference type="EMBL" id="HFK24365.1"/>
    </source>
</evidence>
<dbReference type="InterPro" id="IPR001460">
    <property type="entry name" value="PCN-bd_Tpept"/>
</dbReference>
<gene>
    <name evidence="2" type="ORF">ENS15_06960</name>
</gene>
<dbReference type="InterPro" id="IPR012338">
    <property type="entry name" value="Beta-lactam/transpept-like"/>
</dbReference>
<dbReference type="AlphaFoldDB" id="A0A7C3N9V1"/>
<accession>A0A7C3N9V1</accession>
<dbReference type="GO" id="GO:0071972">
    <property type="term" value="F:peptidoglycan L,D-transpeptidase activity"/>
    <property type="evidence" value="ECO:0007669"/>
    <property type="project" value="TreeGrafter"/>
</dbReference>
<dbReference type="PROSITE" id="PS51257">
    <property type="entry name" value="PROKAR_LIPOPROTEIN"/>
    <property type="match status" value="1"/>
</dbReference>
<organism evidence="2">
    <name type="scientific">candidate division WOR-3 bacterium</name>
    <dbReference type="NCBI Taxonomy" id="2052148"/>
    <lineage>
        <taxon>Bacteria</taxon>
        <taxon>Bacteria division WOR-3</taxon>
    </lineage>
</organism>
<dbReference type="Gene3D" id="3.40.710.10">
    <property type="entry name" value="DD-peptidase/beta-lactamase superfamily"/>
    <property type="match status" value="1"/>
</dbReference>
<reference evidence="2" key="1">
    <citation type="journal article" date="2020" name="mSystems">
        <title>Genome- and Community-Level Interaction Insights into Carbon Utilization and Element Cycling Functions of Hydrothermarchaeota in Hydrothermal Sediment.</title>
        <authorList>
            <person name="Zhou Z."/>
            <person name="Liu Y."/>
            <person name="Xu W."/>
            <person name="Pan J."/>
            <person name="Luo Z.H."/>
            <person name="Li M."/>
        </authorList>
    </citation>
    <scope>NUCLEOTIDE SEQUENCE [LARGE SCALE GENOMIC DNA]</scope>
    <source>
        <strain evidence="2">SpSt-464</strain>
    </source>
</reference>
<proteinExistence type="predicted"/>
<dbReference type="PANTHER" id="PTHR30627:SF2">
    <property type="entry name" value="PEPTIDOGLYCAN D,D-TRANSPEPTIDASE MRDA"/>
    <property type="match status" value="1"/>
</dbReference>
<evidence type="ECO:0000259" key="1">
    <source>
        <dbReference type="Pfam" id="PF00905"/>
    </source>
</evidence>
<sequence>MKKKNNIFFIFLFFLIVSCSRLPKDDLFKEYLYIKTHNSFENTTINENIQKDISLVLKNHKVPYGVVIISDVRDGRILAIDEYSKRGYDIGKYINKPLQAASIFKIVTFFASLRSNVYNSRDTIKYYDRMYSELRNYLNRRQTTKVYNKTTVKEAMAFSNNSAFAEISLKLKREKIVDSAERLFFTGEKIKGINTGFIELPEDSSSLIKLASGLEYSYMSPLHALLIIMSVGNDGKLVLPYINKNDSKKSLNVMEKSIANEILNSLSLTTKIGTARKQFSKNPEISSKTYAKTGSLYANDPDGYYNWFVGIYDGDKSRYGIVVLTVNDPQWAVKANYIAFKAIEFIKKYEEN</sequence>